<proteinExistence type="predicted"/>
<evidence type="ECO:0000256" key="2">
    <source>
        <dbReference type="SAM" id="MobiDB-lite"/>
    </source>
</evidence>
<feature type="region of interest" description="Disordered" evidence="2">
    <location>
        <begin position="701"/>
        <end position="722"/>
    </location>
</feature>
<feature type="compositionally biased region" description="Polar residues" evidence="2">
    <location>
        <begin position="628"/>
        <end position="640"/>
    </location>
</feature>
<protein>
    <recommendedName>
        <fullName evidence="1">Nonsense-mediated mRNA decay factor</fullName>
    </recommendedName>
</protein>
<dbReference type="PANTHER" id="PTHR15696">
    <property type="entry name" value="SMG-7 SUPPRESSOR WITH MORPHOLOGICAL EFFECT ON GENITALIA PROTEIN 7"/>
    <property type="match status" value="1"/>
</dbReference>
<dbReference type="AlphaFoldDB" id="A0A439CV22"/>
<dbReference type="SUPFAM" id="SSF48452">
    <property type="entry name" value="TPR-like"/>
    <property type="match status" value="1"/>
</dbReference>
<evidence type="ECO:0000313" key="5">
    <source>
        <dbReference type="EMBL" id="RWA06010.1"/>
    </source>
</evidence>
<evidence type="ECO:0000313" key="6">
    <source>
        <dbReference type="Proteomes" id="UP000286045"/>
    </source>
</evidence>
<comment type="function">
    <text evidence="1">Plays a role in nonsense-mediated mRNA decay.</text>
</comment>
<feature type="compositionally biased region" description="Polar residues" evidence="2">
    <location>
        <begin position="803"/>
        <end position="826"/>
    </location>
</feature>
<feature type="region of interest" description="Disordered" evidence="2">
    <location>
        <begin position="967"/>
        <end position="986"/>
    </location>
</feature>
<dbReference type="InterPro" id="IPR045153">
    <property type="entry name" value="Est1/Ebs1-like"/>
</dbReference>
<dbReference type="InterPro" id="IPR019458">
    <property type="entry name" value="Est1-like_N"/>
</dbReference>
<evidence type="ECO:0000259" key="4">
    <source>
        <dbReference type="Pfam" id="PF10374"/>
    </source>
</evidence>
<feature type="region of interest" description="Disordered" evidence="2">
    <location>
        <begin position="803"/>
        <end position="829"/>
    </location>
</feature>
<name>A0A439CV22_9PEZI</name>
<keyword evidence="6" id="KW-1185">Reference proteome</keyword>
<dbReference type="InterPro" id="IPR018834">
    <property type="entry name" value="DNA/RNA-bd_Est1-type"/>
</dbReference>
<dbReference type="GO" id="GO:0000184">
    <property type="term" value="P:nuclear-transcribed mRNA catabolic process, nonsense-mediated decay"/>
    <property type="evidence" value="ECO:0007669"/>
    <property type="project" value="UniProtKB-KW"/>
</dbReference>
<gene>
    <name evidence="5" type="ORF">EKO27_g9092</name>
</gene>
<dbReference type="Proteomes" id="UP000286045">
    <property type="component" value="Unassembled WGS sequence"/>
</dbReference>
<feature type="region of interest" description="Disordered" evidence="2">
    <location>
        <begin position="756"/>
        <end position="783"/>
    </location>
</feature>
<feature type="domain" description="DNA/RNA-binding" evidence="3">
    <location>
        <begin position="229"/>
        <end position="510"/>
    </location>
</feature>
<evidence type="ECO:0000259" key="3">
    <source>
        <dbReference type="Pfam" id="PF10373"/>
    </source>
</evidence>
<feature type="region of interest" description="Disordered" evidence="2">
    <location>
        <begin position="628"/>
        <end position="682"/>
    </location>
</feature>
<dbReference type="Pfam" id="PF10373">
    <property type="entry name" value="EST1_DNA_bind"/>
    <property type="match status" value="1"/>
</dbReference>
<keyword evidence="1" id="KW-0539">Nucleus</keyword>
<organism evidence="5 6">
    <name type="scientific">Xylaria grammica</name>
    <dbReference type="NCBI Taxonomy" id="363999"/>
    <lineage>
        <taxon>Eukaryota</taxon>
        <taxon>Fungi</taxon>
        <taxon>Dikarya</taxon>
        <taxon>Ascomycota</taxon>
        <taxon>Pezizomycotina</taxon>
        <taxon>Sordariomycetes</taxon>
        <taxon>Xylariomycetidae</taxon>
        <taxon>Xylariales</taxon>
        <taxon>Xylariaceae</taxon>
        <taxon>Xylaria</taxon>
    </lineage>
</organism>
<feature type="compositionally biased region" description="Polar residues" evidence="2">
    <location>
        <begin position="759"/>
        <end position="783"/>
    </location>
</feature>
<dbReference type="STRING" id="363999.A0A439CV22"/>
<dbReference type="InterPro" id="IPR011990">
    <property type="entry name" value="TPR-like_helical_dom_sf"/>
</dbReference>
<dbReference type="GO" id="GO:0005634">
    <property type="term" value="C:nucleus"/>
    <property type="evidence" value="ECO:0007669"/>
    <property type="project" value="UniProtKB-SubCell"/>
</dbReference>
<comment type="subcellular location">
    <subcellularLocation>
        <location evidence="1">Nucleus</location>
    </subcellularLocation>
</comment>
<evidence type="ECO:0000256" key="1">
    <source>
        <dbReference type="RuleBase" id="RU369098"/>
    </source>
</evidence>
<keyword evidence="1" id="KW-0866">Nonsense-mediated mRNA decay</keyword>
<feature type="domain" description="Telomerase activating protein Est1-like N-terminal" evidence="4">
    <location>
        <begin position="101"/>
        <end position="217"/>
    </location>
</feature>
<comment type="caution">
    <text evidence="5">The sequence shown here is derived from an EMBL/GenBank/DDBJ whole genome shotgun (WGS) entry which is preliminary data.</text>
</comment>
<dbReference type="Pfam" id="PF10374">
    <property type="entry name" value="EST1"/>
    <property type="match status" value="1"/>
</dbReference>
<dbReference type="PANTHER" id="PTHR15696:SF36">
    <property type="entry name" value="NONSENSE-MEDIATED MRNA DECAY FACTOR"/>
    <property type="match status" value="1"/>
</dbReference>
<accession>A0A439CV22</accession>
<sequence length="1075" mass="120273">MFPIFASEDIAITANISTVARLNPRSPHQQNYGPPMHPQFQVQNAQKIRADILGKLSSLTKERGTPNYVTRFDEAEQTMAQYRLACLTVIFHDFEYAVTKKVEHTLWQCHTFLNGEYRKAVGRLNTPSQVVQRRKLDKLYRGFLKTSEQFYFVYIQQLYNRFPIPELRQIARKEKPQSAEQATEDPPPPAPLRALVLKSCQMTLVRLGDLVRYRCQSSDKFSKAIFDTASDYYGLANSLDPEDGSAHHQLAVLHQIPGQHFDIVYHFHRAIVVSRPHELALRNLEREFKSPESSSQVRKGPVKDQSQAMVTWFVRLHAFYFHGKHFSQQGELEEEVLHRVELALKNEGSDNTLLLKMILVNMAAYDISTEKVKSSWTMEGSQSCQFLLRFNIRMMLILLRALHHSLRDGTLTTVASDSSSNDGESRIAFSSSLLKLLPLFRLYLAWSYVTRADLVQYQEYLEPHIKDLYRLLADTLTSLHLYVDLSMETVSSMYLLPEDAEAQGLRPLSDRKLPLFLHVEEQKGSIPPKRIRSRKPQQNVFGRQFKQETEAVWRIRDIICCGVFLAGSAKFPIALTTRTDRGRDIETWVFVDGPTTPVSNEASLSHILSKLNFGDMKNKLENTIDQETNKLQIQSSRTSPAPTPEDGPKTSMPPQSNNMSDRNKIKGKGKYPNMPATNYQDSDLSEDSEMINMVNKLLDPVDDVRPHSSQAQTDPSYGMHSSTANEIFGNLEASPTQPSPVSKAIPSLPWDYFYKPTPHRSTSQEHNQLSPNGHSIPRSATGQFDGFTSSSYLNDLSASYQLHPSLSPRPNNGYVQNSPIPSTSSPGLHRKDHVLDTLENSRSAVLDSLRSALLAQHGLPGNSSSPGTNLQARMNMTPVWGRENGVTEHSFPQTGASAQPPEYGHNNANGYLEHSANRQAYTGNLPNPLGPPGQGRPEATSITATGGFPTAMKSINNEVDAQHIWDQGSHHQQHSPWPYEPSTPASSLGFSHPSSLIVGTPGAVAAAPANSVACNGHYYNATTPFGRSGDGINNRADPTHFRNQLKAAIGSSELLYDQKILQGAMMDNSRKPRPK</sequence>
<reference evidence="5 6" key="1">
    <citation type="submission" date="2018-12" db="EMBL/GenBank/DDBJ databases">
        <title>Draft genome sequence of Xylaria grammica IHI A82.</title>
        <authorList>
            <person name="Buettner E."/>
            <person name="Kellner H."/>
        </authorList>
    </citation>
    <scope>NUCLEOTIDE SEQUENCE [LARGE SCALE GENOMIC DNA]</scope>
    <source>
        <strain evidence="5 6">IHI A82</strain>
    </source>
</reference>
<dbReference type="EMBL" id="RYZI01000376">
    <property type="protein sequence ID" value="RWA06010.1"/>
    <property type="molecule type" value="Genomic_DNA"/>
</dbReference>
<dbReference type="Gene3D" id="1.25.40.10">
    <property type="entry name" value="Tetratricopeptide repeat domain"/>
    <property type="match status" value="1"/>
</dbReference>
<feature type="compositionally biased region" description="Polar residues" evidence="2">
    <location>
        <begin position="707"/>
        <end position="722"/>
    </location>
</feature>